<evidence type="ECO:0000313" key="7">
    <source>
        <dbReference type="Proteomes" id="UP000077755"/>
    </source>
</evidence>
<protein>
    <submittedName>
        <fullName evidence="6">Uncharacterized protein</fullName>
    </submittedName>
</protein>
<dbReference type="Proteomes" id="UP000077755">
    <property type="component" value="Chromosome 4"/>
</dbReference>
<reference evidence="6" key="2">
    <citation type="submission" date="2022-03" db="EMBL/GenBank/DDBJ databases">
        <title>Draft title - Genomic analysis of global carrot germplasm unveils the trajectory of domestication and the origin of high carotenoid orange carrot.</title>
        <authorList>
            <person name="Iorizzo M."/>
            <person name="Ellison S."/>
            <person name="Senalik D."/>
            <person name="Macko-Podgorni A."/>
            <person name="Grzebelus D."/>
            <person name="Bostan H."/>
            <person name="Rolling W."/>
            <person name="Curaba J."/>
            <person name="Simon P."/>
        </authorList>
    </citation>
    <scope>NUCLEOTIDE SEQUENCE</scope>
    <source>
        <tissue evidence="6">Leaf</tissue>
    </source>
</reference>
<dbReference type="SMART" id="SM01332">
    <property type="entry name" value="Cyclin_C"/>
    <property type="match status" value="1"/>
</dbReference>
<dbReference type="GO" id="GO:0051301">
    <property type="term" value="P:cell division"/>
    <property type="evidence" value="ECO:0007669"/>
    <property type="project" value="UniProtKB-KW"/>
</dbReference>
<keyword evidence="7" id="KW-1185">Reference proteome</keyword>
<dbReference type="Pfam" id="PF02984">
    <property type="entry name" value="Cyclin_C"/>
    <property type="match status" value="1"/>
</dbReference>
<dbReference type="Pfam" id="PF00134">
    <property type="entry name" value="Cyclin_N"/>
    <property type="match status" value="1"/>
</dbReference>
<sequence length="336" mass="38452">MALQQHTSSFLLDSLYCQEHHLVVNDDYQTLEPLVPNQDLFCEEEEQEELSSLLSKEEPNVLCNELERNSLLAESRRDAVEWMLRVVEHYSFSSLTALLAVNYFDRFVFRFEFNEEKLWMVQLVSVSCLSLAAKMEEVHVPLLLDLQVEDPPYVFRAKTIQRMEVLMLSTLEWKMNPVTPISFLDYITRRLGLNNHICWEFLKGCDCLLLSIVADCRFMRFLPSVVATAIMLVVISNVEPCIGLDYQNELVGILGIDKGKLQDCCKLIQELISGGCRNNINKRKFSPFPGSPRGVTDLYWSSDSSNDPWEVTTAALASVSSSPEPIPKKRKARDQD</sequence>
<dbReference type="InterPro" id="IPR039361">
    <property type="entry name" value="Cyclin"/>
</dbReference>
<keyword evidence="4" id="KW-0131">Cell cycle</keyword>
<evidence type="ECO:0000256" key="4">
    <source>
        <dbReference type="ARBA" id="ARBA00023306"/>
    </source>
</evidence>
<dbReference type="InterPro" id="IPR006671">
    <property type="entry name" value="Cyclin_N"/>
</dbReference>
<dbReference type="PANTHER" id="PTHR10177">
    <property type="entry name" value="CYCLINS"/>
    <property type="match status" value="1"/>
</dbReference>
<keyword evidence="2" id="KW-0132">Cell division</keyword>
<gene>
    <name evidence="6" type="ORF">DCAR_0418325</name>
</gene>
<evidence type="ECO:0000313" key="6">
    <source>
        <dbReference type="EMBL" id="WOG98979.1"/>
    </source>
</evidence>
<reference evidence="6" key="1">
    <citation type="journal article" date="2016" name="Nat. Genet.">
        <title>A high-quality carrot genome assembly provides new insights into carotenoid accumulation and asterid genome evolution.</title>
        <authorList>
            <person name="Iorizzo M."/>
            <person name="Ellison S."/>
            <person name="Senalik D."/>
            <person name="Zeng P."/>
            <person name="Satapoomin P."/>
            <person name="Huang J."/>
            <person name="Bowman M."/>
            <person name="Iovene M."/>
            <person name="Sanseverino W."/>
            <person name="Cavagnaro P."/>
            <person name="Yildiz M."/>
            <person name="Macko-Podgorni A."/>
            <person name="Moranska E."/>
            <person name="Grzebelus E."/>
            <person name="Grzebelus D."/>
            <person name="Ashrafi H."/>
            <person name="Zheng Z."/>
            <person name="Cheng S."/>
            <person name="Spooner D."/>
            <person name="Van Deynze A."/>
            <person name="Simon P."/>
        </authorList>
    </citation>
    <scope>NUCLEOTIDE SEQUENCE</scope>
    <source>
        <tissue evidence="6">Leaf</tissue>
    </source>
</reference>
<dbReference type="InterPro" id="IPR048258">
    <property type="entry name" value="Cyclins_cyclin-box"/>
</dbReference>
<proteinExistence type="inferred from homology"/>
<dbReference type="Gene3D" id="1.10.472.10">
    <property type="entry name" value="Cyclin-like"/>
    <property type="match status" value="2"/>
</dbReference>
<name>A0A165ZBJ9_DAUCS</name>
<dbReference type="InterPro" id="IPR013763">
    <property type="entry name" value="Cyclin-like_dom"/>
</dbReference>
<dbReference type="SMART" id="SM00385">
    <property type="entry name" value="CYCLIN"/>
    <property type="match status" value="1"/>
</dbReference>
<dbReference type="EMBL" id="CP093346">
    <property type="protein sequence ID" value="WOG98979.1"/>
    <property type="molecule type" value="Genomic_DNA"/>
</dbReference>
<evidence type="ECO:0000256" key="3">
    <source>
        <dbReference type="ARBA" id="ARBA00023127"/>
    </source>
</evidence>
<dbReference type="InterPro" id="IPR036915">
    <property type="entry name" value="Cyclin-like_sf"/>
</dbReference>
<dbReference type="OrthoDB" id="5590282at2759"/>
<dbReference type="AlphaFoldDB" id="A0A165ZBJ9"/>
<organism evidence="6 7">
    <name type="scientific">Daucus carota subsp. sativus</name>
    <name type="common">Carrot</name>
    <dbReference type="NCBI Taxonomy" id="79200"/>
    <lineage>
        <taxon>Eukaryota</taxon>
        <taxon>Viridiplantae</taxon>
        <taxon>Streptophyta</taxon>
        <taxon>Embryophyta</taxon>
        <taxon>Tracheophyta</taxon>
        <taxon>Spermatophyta</taxon>
        <taxon>Magnoliopsida</taxon>
        <taxon>eudicotyledons</taxon>
        <taxon>Gunneridae</taxon>
        <taxon>Pentapetalae</taxon>
        <taxon>asterids</taxon>
        <taxon>campanulids</taxon>
        <taxon>Apiales</taxon>
        <taxon>Apiaceae</taxon>
        <taxon>Apioideae</taxon>
        <taxon>Scandiceae</taxon>
        <taxon>Daucinae</taxon>
        <taxon>Daucus</taxon>
        <taxon>Daucus sect. Daucus</taxon>
    </lineage>
</organism>
<dbReference type="SUPFAM" id="SSF47954">
    <property type="entry name" value="Cyclin-like"/>
    <property type="match status" value="2"/>
</dbReference>
<evidence type="ECO:0000256" key="1">
    <source>
        <dbReference type="ARBA" id="ARBA00009065"/>
    </source>
</evidence>
<dbReference type="FunFam" id="1.10.472.10:FF:000060">
    <property type="entry name" value="D6-type cyclin"/>
    <property type="match status" value="1"/>
</dbReference>
<dbReference type="PROSITE" id="PS00292">
    <property type="entry name" value="CYCLINS"/>
    <property type="match status" value="1"/>
</dbReference>
<dbReference type="CDD" id="cd20543">
    <property type="entry name" value="CYCLIN_AtCycD-like_rpt1"/>
    <property type="match status" value="1"/>
</dbReference>
<accession>A0A165ZBJ9</accession>
<keyword evidence="3 5" id="KW-0195">Cyclin</keyword>
<evidence type="ECO:0000256" key="2">
    <source>
        <dbReference type="ARBA" id="ARBA00022618"/>
    </source>
</evidence>
<dbReference type="CDD" id="cd20544">
    <property type="entry name" value="CYCLIN_AtCycD-like_rpt2"/>
    <property type="match status" value="1"/>
</dbReference>
<dbReference type="KEGG" id="dcr:108216629"/>
<dbReference type="InterPro" id="IPR004367">
    <property type="entry name" value="Cyclin_C-dom"/>
</dbReference>
<dbReference type="OMA" id="NAHYSFT"/>
<dbReference type="Gramene" id="KZM99843">
    <property type="protein sequence ID" value="KZM99843"/>
    <property type="gene ID" value="DCAR_012795"/>
</dbReference>
<comment type="similarity">
    <text evidence="1">Belongs to the cyclin family. Cyclin D subfamily.</text>
</comment>
<evidence type="ECO:0000256" key="5">
    <source>
        <dbReference type="RuleBase" id="RU000383"/>
    </source>
</evidence>